<keyword evidence="1" id="KW-0732">Signal</keyword>
<gene>
    <name evidence="2" type="ORF">H9Y05_13070</name>
</gene>
<evidence type="ECO:0008006" key="4">
    <source>
        <dbReference type="Google" id="ProtNLM"/>
    </source>
</evidence>
<sequence length="246" mass="28079">MKFLFIALATSLTMLSSCNLTSTNDAMDLNEKGLALSQQREYQQAIALFIKAADTKGISNSNKSEFLRNAAIAYAESMVADSARYYYMKAATANPKDVYQYNVNMADVHIIDEKYADALTCLEKAWAVNSNEVAVNNSLGLLYLGEYDPEIFDPAKALKYNLKAHQINNDRSTKYVLAKNYYQMADFDNCERLFDELHRDFPDDSEYLMSLIVVSEEKGELDKADAYLKQLQVNHPEDYKFFMEEE</sequence>
<name>A0A8J6U0M1_9FLAO</name>
<dbReference type="EMBL" id="JACVEL010000010">
    <property type="protein sequence ID" value="MBC9813403.1"/>
    <property type="molecule type" value="Genomic_DNA"/>
</dbReference>
<keyword evidence="3" id="KW-1185">Reference proteome</keyword>
<feature type="signal peptide" evidence="1">
    <location>
        <begin position="1"/>
        <end position="22"/>
    </location>
</feature>
<feature type="chain" id="PRO_5035199198" description="Tetratricopeptide repeat protein" evidence="1">
    <location>
        <begin position="23"/>
        <end position="246"/>
    </location>
</feature>
<comment type="caution">
    <text evidence="2">The sequence shown here is derived from an EMBL/GenBank/DDBJ whole genome shotgun (WGS) entry which is preliminary data.</text>
</comment>
<dbReference type="Pfam" id="PF13432">
    <property type="entry name" value="TPR_16"/>
    <property type="match status" value="1"/>
</dbReference>
<evidence type="ECO:0000313" key="3">
    <source>
        <dbReference type="Proteomes" id="UP000652681"/>
    </source>
</evidence>
<dbReference type="PROSITE" id="PS51257">
    <property type="entry name" value="PROKAR_LIPOPROTEIN"/>
    <property type="match status" value="1"/>
</dbReference>
<reference evidence="2" key="1">
    <citation type="submission" date="2020-09" db="EMBL/GenBank/DDBJ databases">
        <title>Taishania pollutisoli gen. nov., sp. nov., Isolated from Tetrabromobisphenol A-Contaminated Soil.</title>
        <authorList>
            <person name="Chen Q."/>
        </authorList>
    </citation>
    <scope>NUCLEOTIDE SEQUENCE</scope>
    <source>
        <strain evidence="2">CZZ-1</strain>
    </source>
</reference>
<dbReference type="RefSeq" id="WP_163492186.1">
    <property type="nucleotide sequence ID" value="NZ_JACVEL010000010.1"/>
</dbReference>
<dbReference type="SUPFAM" id="SSF81901">
    <property type="entry name" value="HCP-like"/>
    <property type="match status" value="1"/>
</dbReference>
<dbReference type="Gene3D" id="1.25.40.10">
    <property type="entry name" value="Tetratricopeptide repeat domain"/>
    <property type="match status" value="1"/>
</dbReference>
<dbReference type="Proteomes" id="UP000652681">
    <property type="component" value="Unassembled WGS sequence"/>
</dbReference>
<dbReference type="InterPro" id="IPR019734">
    <property type="entry name" value="TPR_rpt"/>
</dbReference>
<dbReference type="SMART" id="SM00028">
    <property type="entry name" value="TPR"/>
    <property type="match status" value="4"/>
</dbReference>
<proteinExistence type="predicted"/>
<evidence type="ECO:0000256" key="1">
    <source>
        <dbReference type="SAM" id="SignalP"/>
    </source>
</evidence>
<accession>A0A8J6U0M1</accession>
<dbReference type="AlphaFoldDB" id="A0A8J6U0M1"/>
<dbReference type="InterPro" id="IPR011990">
    <property type="entry name" value="TPR-like_helical_dom_sf"/>
</dbReference>
<protein>
    <recommendedName>
        <fullName evidence="4">Tetratricopeptide repeat protein</fullName>
    </recommendedName>
</protein>
<organism evidence="2 3">
    <name type="scientific">Taishania pollutisoli</name>
    <dbReference type="NCBI Taxonomy" id="2766479"/>
    <lineage>
        <taxon>Bacteria</taxon>
        <taxon>Pseudomonadati</taxon>
        <taxon>Bacteroidota</taxon>
        <taxon>Flavobacteriia</taxon>
        <taxon>Flavobacteriales</taxon>
        <taxon>Crocinitomicaceae</taxon>
        <taxon>Taishania</taxon>
    </lineage>
</organism>
<evidence type="ECO:0000313" key="2">
    <source>
        <dbReference type="EMBL" id="MBC9813403.1"/>
    </source>
</evidence>